<keyword evidence="3" id="KW-0808">Transferase</keyword>
<dbReference type="InterPro" id="IPR050194">
    <property type="entry name" value="Glycosyltransferase_grp1"/>
</dbReference>
<dbReference type="Pfam" id="PF00534">
    <property type="entry name" value="Glycos_transf_1"/>
    <property type="match status" value="1"/>
</dbReference>
<evidence type="ECO:0000313" key="3">
    <source>
        <dbReference type="EMBL" id="MBU3853742.1"/>
    </source>
</evidence>
<dbReference type="Proteomes" id="UP000823865">
    <property type="component" value="Unassembled WGS sequence"/>
</dbReference>
<protein>
    <submittedName>
        <fullName evidence="3">Glycosyltransferase</fullName>
        <ecNumber evidence="3">2.4.-.-</ecNumber>
    </submittedName>
</protein>
<keyword evidence="3" id="KW-0328">Glycosyltransferase</keyword>
<dbReference type="InterPro" id="IPR001296">
    <property type="entry name" value="Glyco_trans_1"/>
</dbReference>
<comment type="caution">
    <text evidence="3">The sequence shown here is derived from an EMBL/GenBank/DDBJ whole genome shotgun (WGS) entry which is preliminary data.</text>
</comment>
<dbReference type="PANTHER" id="PTHR45947:SF13">
    <property type="entry name" value="TRANSFERASE"/>
    <property type="match status" value="1"/>
</dbReference>
<dbReference type="EC" id="2.4.-.-" evidence="3"/>
<dbReference type="GO" id="GO:0016757">
    <property type="term" value="F:glycosyltransferase activity"/>
    <property type="evidence" value="ECO:0007669"/>
    <property type="project" value="UniProtKB-KW"/>
</dbReference>
<dbReference type="InterPro" id="IPR028098">
    <property type="entry name" value="Glyco_trans_4-like_N"/>
</dbReference>
<accession>A0A9E2L7V3</accession>
<evidence type="ECO:0000313" key="4">
    <source>
        <dbReference type="Proteomes" id="UP000823865"/>
    </source>
</evidence>
<dbReference type="SUPFAM" id="SSF53756">
    <property type="entry name" value="UDP-Glycosyltransferase/glycogen phosphorylase"/>
    <property type="match status" value="1"/>
</dbReference>
<gene>
    <name evidence="3" type="ORF">H9789_08015</name>
</gene>
<evidence type="ECO:0000259" key="2">
    <source>
        <dbReference type="Pfam" id="PF13439"/>
    </source>
</evidence>
<organism evidence="3 4">
    <name type="scientific">Candidatus Paraprevotella stercoravium</name>
    <dbReference type="NCBI Taxonomy" id="2838725"/>
    <lineage>
        <taxon>Bacteria</taxon>
        <taxon>Pseudomonadati</taxon>
        <taxon>Bacteroidota</taxon>
        <taxon>Bacteroidia</taxon>
        <taxon>Bacteroidales</taxon>
        <taxon>Prevotellaceae</taxon>
        <taxon>Paraprevotella</taxon>
    </lineage>
</organism>
<proteinExistence type="predicted"/>
<evidence type="ECO:0000259" key="1">
    <source>
        <dbReference type="Pfam" id="PF00534"/>
    </source>
</evidence>
<name>A0A9E2L7V3_9BACT</name>
<reference evidence="3" key="2">
    <citation type="submission" date="2021-04" db="EMBL/GenBank/DDBJ databases">
        <authorList>
            <person name="Gilroy R."/>
        </authorList>
    </citation>
    <scope>NUCLEOTIDE SEQUENCE</scope>
    <source>
        <strain evidence="3">G3-2149</strain>
    </source>
</reference>
<sequence length="389" mass="45075">MKILLVNKFYYRRGGDCVYMLNLEQLLKAQGHETAVFAMDYPENLDTPWKRYFPQNMSKLMAFTRPFGSEEVKRKFNKLLDDFCPDVVHLNNIHTQLSPVIAELAHRRGIKVVWTLHDYKLLCPRYDCLCNGKDICERCFEGDKTSCKAYKCMKGSTLASWIGYKEAVMWNRQRLEACTDLFICPSQFMADKMAQGGFRKEKLNVLCNFIDIEKCRKSSYTEKEDYYCFIGRLSHEKGVKTLVEAACRLPYQLKIIGGGPLDEELRTENEKYKGNIEFVGFKQWNEIKEIVGKARFTVIPSEWYENNPLSVIEAQCLGTPVLGACIGGIPELIMEGVTGMCFESRNVGDLKEKIQAMYHATFDYDMIAHTAQERYNAEHYYQQIMKVYL</sequence>
<dbReference type="AlphaFoldDB" id="A0A9E2L7V3"/>
<feature type="domain" description="Glycosyltransferase subfamily 4-like N-terminal" evidence="2">
    <location>
        <begin position="18"/>
        <end position="213"/>
    </location>
</feature>
<dbReference type="PANTHER" id="PTHR45947">
    <property type="entry name" value="SULFOQUINOVOSYL TRANSFERASE SQD2"/>
    <property type="match status" value="1"/>
</dbReference>
<dbReference type="Gene3D" id="3.40.50.2000">
    <property type="entry name" value="Glycogen Phosphorylase B"/>
    <property type="match status" value="2"/>
</dbReference>
<reference evidence="3" key="1">
    <citation type="journal article" date="2021" name="PeerJ">
        <title>Extensive microbial diversity within the chicken gut microbiome revealed by metagenomics and culture.</title>
        <authorList>
            <person name="Gilroy R."/>
            <person name="Ravi A."/>
            <person name="Getino M."/>
            <person name="Pursley I."/>
            <person name="Horton D.L."/>
            <person name="Alikhan N.F."/>
            <person name="Baker D."/>
            <person name="Gharbi K."/>
            <person name="Hall N."/>
            <person name="Watson M."/>
            <person name="Adriaenssens E.M."/>
            <person name="Foster-Nyarko E."/>
            <person name="Jarju S."/>
            <person name="Secka A."/>
            <person name="Antonio M."/>
            <person name="Oren A."/>
            <person name="Chaudhuri R.R."/>
            <person name="La Ragione R."/>
            <person name="Hildebrand F."/>
            <person name="Pallen M.J."/>
        </authorList>
    </citation>
    <scope>NUCLEOTIDE SEQUENCE</scope>
    <source>
        <strain evidence="3">G3-2149</strain>
    </source>
</reference>
<dbReference type="Pfam" id="PF13439">
    <property type="entry name" value="Glyco_transf_4"/>
    <property type="match status" value="1"/>
</dbReference>
<dbReference type="EMBL" id="JAHLFU010000172">
    <property type="protein sequence ID" value="MBU3853742.1"/>
    <property type="molecule type" value="Genomic_DNA"/>
</dbReference>
<feature type="domain" description="Glycosyl transferase family 1" evidence="1">
    <location>
        <begin position="217"/>
        <end position="361"/>
    </location>
</feature>